<dbReference type="Gene3D" id="3.40.50.300">
    <property type="entry name" value="P-loop containing nucleotide triphosphate hydrolases"/>
    <property type="match status" value="1"/>
</dbReference>
<feature type="compositionally biased region" description="Low complexity" evidence="1">
    <location>
        <begin position="3278"/>
        <end position="3299"/>
    </location>
</feature>
<proteinExistence type="predicted"/>
<evidence type="ECO:0000313" key="3">
    <source>
        <dbReference type="Proteomes" id="UP000001058"/>
    </source>
</evidence>
<dbReference type="RefSeq" id="XP_002956573.1">
    <property type="nucleotide sequence ID" value="XM_002956527.1"/>
</dbReference>
<organism evidence="3">
    <name type="scientific">Volvox carteri f. nagariensis</name>
    <dbReference type="NCBI Taxonomy" id="3068"/>
    <lineage>
        <taxon>Eukaryota</taxon>
        <taxon>Viridiplantae</taxon>
        <taxon>Chlorophyta</taxon>
        <taxon>core chlorophytes</taxon>
        <taxon>Chlorophyceae</taxon>
        <taxon>CS clade</taxon>
        <taxon>Chlamydomonadales</taxon>
        <taxon>Volvocaceae</taxon>
        <taxon>Volvox</taxon>
    </lineage>
</organism>
<feature type="region of interest" description="Disordered" evidence="1">
    <location>
        <begin position="1592"/>
        <end position="1611"/>
    </location>
</feature>
<feature type="compositionally biased region" description="Polar residues" evidence="1">
    <location>
        <begin position="3237"/>
        <end position="3249"/>
    </location>
</feature>
<gene>
    <name evidence="2" type="ORF">VOLCADRAFT_97614</name>
</gene>
<protein>
    <submittedName>
        <fullName evidence="2">Uncharacterized protein</fullName>
    </submittedName>
</protein>
<feature type="compositionally biased region" description="Basic and acidic residues" evidence="1">
    <location>
        <begin position="4978"/>
        <end position="4988"/>
    </location>
</feature>
<dbReference type="InParanoid" id="D8UD66"/>
<feature type="region of interest" description="Disordered" evidence="1">
    <location>
        <begin position="2783"/>
        <end position="2827"/>
    </location>
</feature>
<dbReference type="Gene3D" id="3.40.50.1010">
    <property type="entry name" value="5'-nuclease"/>
    <property type="match status" value="1"/>
</dbReference>
<evidence type="ECO:0000256" key="1">
    <source>
        <dbReference type="SAM" id="MobiDB-lite"/>
    </source>
</evidence>
<feature type="compositionally biased region" description="Polar residues" evidence="1">
    <location>
        <begin position="3323"/>
        <end position="3343"/>
    </location>
</feature>
<dbReference type="eggNOG" id="ENOG502SHJS">
    <property type="taxonomic scope" value="Eukaryota"/>
</dbReference>
<feature type="compositionally biased region" description="Low complexity" evidence="1">
    <location>
        <begin position="3900"/>
        <end position="3911"/>
    </location>
</feature>
<feature type="compositionally biased region" description="Acidic residues" evidence="1">
    <location>
        <begin position="5049"/>
        <end position="5058"/>
    </location>
</feature>
<feature type="compositionally biased region" description="Basic and acidic residues" evidence="1">
    <location>
        <begin position="3167"/>
        <end position="3176"/>
    </location>
</feature>
<feature type="compositionally biased region" description="Low complexity" evidence="1">
    <location>
        <begin position="3196"/>
        <end position="3216"/>
    </location>
</feature>
<reference evidence="2 3" key="1">
    <citation type="journal article" date="2010" name="Science">
        <title>Genomic analysis of organismal complexity in the multicellular green alga Volvox carteri.</title>
        <authorList>
            <person name="Prochnik S.E."/>
            <person name="Umen J."/>
            <person name="Nedelcu A.M."/>
            <person name="Hallmann A."/>
            <person name="Miller S.M."/>
            <person name="Nishii I."/>
            <person name="Ferris P."/>
            <person name="Kuo A."/>
            <person name="Mitros T."/>
            <person name="Fritz-Laylin L.K."/>
            <person name="Hellsten U."/>
            <person name="Chapman J."/>
            <person name="Simakov O."/>
            <person name="Rensing S.A."/>
            <person name="Terry A."/>
            <person name="Pangilinan J."/>
            <person name="Kapitonov V."/>
            <person name="Jurka J."/>
            <person name="Salamov A."/>
            <person name="Shapiro H."/>
            <person name="Schmutz J."/>
            <person name="Grimwood J."/>
            <person name="Lindquist E."/>
            <person name="Lucas S."/>
            <person name="Grigoriev I.V."/>
            <person name="Schmitt R."/>
            <person name="Kirk D."/>
            <person name="Rokhsar D.S."/>
        </authorList>
    </citation>
    <scope>NUCLEOTIDE SEQUENCE [LARGE SCALE GENOMIC DNA]</scope>
    <source>
        <strain evidence="3">f. Nagariensis / Eve</strain>
    </source>
</reference>
<feature type="compositionally biased region" description="Gly residues" evidence="1">
    <location>
        <begin position="1277"/>
        <end position="1287"/>
    </location>
</feature>
<feature type="region of interest" description="Disordered" evidence="1">
    <location>
        <begin position="1941"/>
        <end position="1961"/>
    </location>
</feature>
<feature type="compositionally biased region" description="Acidic residues" evidence="1">
    <location>
        <begin position="1353"/>
        <end position="1403"/>
    </location>
</feature>
<feature type="compositionally biased region" description="Acidic residues" evidence="1">
    <location>
        <begin position="1331"/>
        <end position="1346"/>
    </location>
</feature>
<feature type="compositionally biased region" description="Low complexity" evidence="1">
    <location>
        <begin position="2565"/>
        <end position="2593"/>
    </location>
</feature>
<feature type="region of interest" description="Disordered" evidence="1">
    <location>
        <begin position="4977"/>
        <end position="5065"/>
    </location>
</feature>
<feature type="compositionally biased region" description="Gly residues" evidence="1">
    <location>
        <begin position="2783"/>
        <end position="2805"/>
    </location>
</feature>
<keyword evidence="3" id="KW-1185">Reference proteome</keyword>
<feature type="compositionally biased region" description="Gly residues" evidence="1">
    <location>
        <begin position="3881"/>
        <end position="3899"/>
    </location>
</feature>
<feature type="compositionally biased region" description="Low complexity" evidence="1">
    <location>
        <begin position="894"/>
        <end position="905"/>
    </location>
</feature>
<dbReference type="KEGG" id="vcn:VOLCADRAFT_97614"/>
<feature type="region of interest" description="Disordered" evidence="1">
    <location>
        <begin position="3472"/>
        <end position="3512"/>
    </location>
</feature>
<feature type="compositionally biased region" description="Gly residues" evidence="1">
    <location>
        <begin position="2922"/>
        <end position="2933"/>
    </location>
</feature>
<feature type="compositionally biased region" description="Acidic residues" evidence="1">
    <location>
        <begin position="2993"/>
        <end position="3002"/>
    </location>
</feature>
<feature type="compositionally biased region" description="Low complexity" evidence="1">
    <location>
        <begin position="3741"/>
        <end position="3759"/>
    </location>
</feature>
<feature type="compositionally biased region" description="Acidic residues" evidence="1">
    <location>
        <begin position="3655"/>
        <end position="3696"/>
    </location>
</feature>
<feature type="region of interest" description="Disordered" evidence="1">
    <location>
        <begin position="1252"/>
        <end position="1288"/>
    </location>
</feature>
<feature type="compositionally biased region" description="Polar residues" evidence="1">
    <location>
        <begin position="3264"/>
        <end position="3273"/>
    </location>
</feature>
<dbReference type="EMBL" id="GL378383">
    <property type="protein sequence ID" value="EFJ42340.1"/>
    <property type="molecule type" value="Genomic_DNA"/>
</dbReference>
<feature type="region of interest" description="Disordered" evidence="1">
    <location>
        <begin position="2912"/>
        <end position="2950"/>
    </location>
</feature>
<feature type="region of interest" description="Disordered" evidence="1">
    <location>
        <begin position="2685"/>
        <end position="2705"/>
    </location>
</feature>
<feature type="region of interest" description="Disordered" evidence="1">
    <location>
        <begin position="5156"/>
        <end position="5189"/>
    </location>
</feature>
<feature type="region of interest" description="Disordered" evidence="1">
    <location>
        <begin position="2962"/>
        <end position="3026"/>
    </location>
</feature>
<feature type="region of interest" description="Disordered" evidence="1">
    <location>
        <begin position="3601"/>
        <end position="3920"/>
    </location>
</feature>
<feature type="compositionally biased region" description="Basic residues" evidence="1">
    <location>
        <begin position="2594"/>
        <end position="2605"/>
    </location>
</feature>
<evidence type="ECO:0000313" key="2">
    <source>
        <dbReference type="EMBL" id="EFJ42340.1"/>
    </source>
</evidence>
<feature type="compositionally biased region" description="Basic and acidic residues" evidence="1">
    <location>
        <begin position="5156"/>
        <end position="5188"/>
    </location>
</feature>
<feature type="compositionally biased region" description="Low complexity" evidence="1">
    <location>
        <begin position="1252"/>
        <end position="1276"/>
    </location>
</feature>
<feature type="region of interest" description="Disordered" evidence="1">
    <location>
        <begin position="3538"/>
        <end position="3563"/>
    </location>
</feature>
<feature type="compositionally biased region" description="Low complexity" evidence="1">
    <location>
        <begin position="1941"/>
        <end position="1953"/>
    </location>
</feature>
<feature type="region of interest" description="Disordered" evidence="1">
    <location>
        <begin position="1462"/>
        <end position="1498"/>
    </location>
</feature>
<feature type="compositionally biased region" description="Basic and acidic residues" evidence="1">
    <location>
        <begin position="3811"/>
        <end position="3829"/>
    </location>
</feature>
<feature type="compositionally biased region" description="Low complexity" evidence="1">
    <location>
        <begin position="3224"/>
        <end position="3236"/>
    </location>
</feature>
<dbReference type="Proteomes" id="UP000001058">
    <property type="component" value="Unassembled WGS sequence"/>
</dbReference>
<feature type="compositionally biased region" description="Low complexity" evidence="1">
    <location>
        <begin position="1471"/>
        <end position="1486"/>
    </location>
</feature>
<dbReference type="OrthoDB" id="546611at2759"/>
<feature type="compositionally biased region" description="Basic and acidic residues" evidence="1">
    <location>
        <begin position="5024"/>
        <end position="5045"/>
    </location>
</feature>
<dbReference type="STRING" id="3068.D8UD66"/>
<feature type="compositionally biased region" description="Low complexity" evidence="1">
    <location>
        <begin position="3483"/>
        <end position="3512"/>
    </location>
</feature>
<feature type="region of interest" description="Disordered" evidence="1">
    <location>
        <begin position="2857"/>
        <end position="2880"/>
    </location>
</feature>
<feature type="region of interest" description="Disordered" evidence="1">
    <location>
        <begin position="2228"/>
        <end position="2294"/>
    </location>
</feature>
<feature type="region of interest" description="Disordered" evidence="1">
    <location>
        <begin position="1762"/>
        <end position="1808"/>
    </location>
</feature>
<feature type="region of interest" description="Disordered" evidence="1">
    <location>
        <begin position="1511"/>
        <end position="1573"/>
    </location>
</feature>
<feature type="compositionally biased region" description="Gly residues" evidence="1">
    <location>
        <begin position="3472"/>
        <end position="3482"/>
    </location>
</feature>
<dbReference type="InterPro" id="IPR029060">
    <property type="entry name" value="PIN-like_dom_sf"/>
</dbReference>
<name>D8UD66_VOLCA</name>
<feature type="region of interest" description="Disordered" evidence="1">
    <location>
        <begin position="894"/>
        <end position="955"/>
    </location>
</feature>
<feature type="region of interest" description="Disordered" evidence="1">
    <location>
        <begin position="3102"/>
        <end position="3343"/>
    </location>
</feature>
<feature type="compositionally biased region" description="Low complexity" evidence="1">
    <location>
        <begin position="3131"/>
        <end position="3142"/>
    </location>
</feature>
<feature type="compositionally biased region" description="Basic residues" evidence="1">
    <location>
        <begin position="2256"/>
        <end position="2268"/>
    </location>
</feature>
<feature type="compositionally biased region" description="Acidic residues" evidence="1">
    <location>
        <begin position="2868"/>
        <end position="2877"/>
    </location>
</feature>
<feature type="region of interest" description="Disordered" evidence="1">
    <location>
        <begin position="2007"/>
        <end position="2033"/>
    </location>
</feature>
<dbReference type="SUPFAM" id="SSF88723">
    <property type="entry name" value="PIN domain-like"/>
    <property type="match status" value="1"/>
</dbReference>
<feature type="compositionally biased region" description="Low complexity" evidence="1">
    <location>
        <begin position="1775"/>
        <end position="1802"/>
    </location>
</feature>
<dbReference type="GeneID" id="9619944"/>
<feature type="compositionally biased region" description="Low complexity" evidence="1">
    <location>
        <begin position="1418"/>
        <end position="1427"/>
    </location>
</feature>
<feature type="compositionally biased region" description="Low complexity" evidence="1">
    <location>
        <begin position="3603"/>
        <end position="3614"/>
    </location>
</feature>
<feature type="compositionally biased region" description="Basic and acidic residues" evidence="1">
    <location>
        <begin position="2237"/>
        <end position="2246"/>
    </location>
</feature>
<sequence length="5748" mass="597326">MPSTNNGTTSAITINTFTTLITTRTNLDLSRTQSSVIAALTLMLASPGGMQSQRQRRQQLTLGVPRQVSGGRIEAGLRRTRTPRLTHPRHEALLQRLLERFEAFRSAGRAATAEVAPLPGRASDCTALDLSNMALGMAKSGVTSPVLWEGLTEAAAARRLRDFGTQETANLAWCLAQAHRDFCRREAAAVCGSDVAGGCRTSAVANTAAADHHYGIVGVVEGVDAQCRVFVPWPGAPSSPPPPSAARALHPAWLPWAGAFVEAVLAPRIRCMLRFYTNQQAANAAWALAALGHADCRTLDAVAAVAEASAATAVPLAAPQPQPPTSPASRSSTAIHPKALVALTRVACAQTDRFSAQGLSNLMWGLGVLGFRSPRELRHLAAREALLRLPELQPLGLATLLEDWARARRYHPALFATAAQLAVTQLQNRDNMDGGGGGFFQPRTLARLLRACGAVGHANRRLFLAAAEVLAPAQANAGVRQRRVGGSAAAPLDELSPGELYQLAVAYGRVGVHAPRLMDELLARLAPVLQAAEEDPHGNSPPLLPRSAGRLLCALAVLEHRPAALTAWRLLNGETNSSADNNGGATAAAAAAAAAAVTFRKLGRSVLTGLSLMTSRQALTAVWALVRLRAAGAPAVMRLVYLLVRRAAPSADGLAAGLVAVARTPSVSGNPQTMARFVWVLGRGATAAAADAQRHRRTSVSVDRVDGCRDAADAGAPAMAAAASVDTEDAEDAEARGVTAVFVALSQGLLAVAEVLLAAGQQGDGEGAEEGPPPAGGEALVALAEALAGVLVVAQAPTTVGGGANGSSTQPAMPQWLYDELRLCFVAVADTALRSCSGAAGPRPSRLAARDLAALVHALYDSGAAAGRPDMRVAAARQVLYRLQAAVPSANGAASAAGSEATSPTPHGGGDRYTQRQPRRFSQPPRNHRRLEQQRPRQRGPALKLPPPPPRLSPDDLARLLAAAARLELFEHPLAQPLLAEAVHTLMRSTPAAAAGADDGGAASYEHVTAMAAAAAGPLGYPAGLAALQELVRHCRCQYDDVEADGEGRCGDQSAATAPVQDVRMAGAAAVSSSKGRALRHTLYGWAARQALPLLPWLCEGTRALISEEVEHVQQGAPSRTIMDEQGTYGRRGGRGAYPDREIGGLTVRRRYVEFVERFAGVRMVDGVDLGGGFGEVPIVAVGTINDGFGPAGFGSDDEEPIFLSPFQRRLRERGGLFGYGGGTLGMLNSMAFSSLSSGLTLRHMRAAAGGSATATAGNSNATNSDTRGDSNSIGSGAAGGADGGSSAGLLQPRQIGLLDLHNRVSDLTRNRIQMLEHNGDGSDGSGEGSGDNEDEDNCRDEEDGGDAGNVDGLDDDEEEEEEEDLWVYSEDDWEGDEAEEVYTEYFDDEAEEFEEEEEDGYDTDSYSWGSLAAMAPGVGLHGSSSSGGRGDAELPQRTATAANGSAIESAARGLLVADASPDAVLGPRPASDGSGSSCSSRASGATDGRGGCAGSLDLFADEGEPLLAAYRAAEADEAQRPRSPPNGGPGAANTASTPPARRASSVRLDATSIAGGLGNSGREEEGAPLEAQRQPLAADAVTLSASVYVTEEGEGHGQRHGRPPSGVEGRRRSRSLSLAWAAARFALSAVLVPLRLVMFVAGLSSDAFAVIARRPPPLRAMRVRQQLVASAWCSTGTVSAAEAPVASPTGTLATPSLPFSMWLQRRRQQRELGLGQQPGGSSPPDNNAVAPAAAITTVELSLAQMAVGTATDLTTIDIAEQHPSSPVAAQGQPARRSAAGLATTAATAGGTRVAGGRSRSTLPRQQAGQGILDIEDAGAVHLGSSAAAATGDALQGSPIHRCRDLDAEEADGESTSSGLGSDADLDSDSSVFRFWRQLADADVEELVSAAGIGCSGFSGEASEQGPCELGDSKRQAASRCRGSGGSGHAAAAAAASPTAIAASAARSPHTAGTQETAGGLRSDEVTTARMRALVHQVPAARRPRSAAGCPRPFGSARALLRPIAPPGVPEGAARPLQQPLPPDHPSTGLEPRNRVSAPLAAIGGGSGADDMQPTTATATGAAAGAPLLLRGRQYGVPEASDRLQRLLLRRVASMENMWNPVQATQLPPPRPAAAGAAGDELGGLAVPSCAAAAAMLCTAAVPCFPPRLLRLPNTELGVEALNQLSETGPWQSAGAGPVRVVETNTSTGGHSPRLRSLCPSALAAAAGSTFGGSSGGAGETDGAHITAWRNLDNGGDDERGREARSGRRQVASFGGHRRPQQRQRHQQQRAGRQSWDSLDDGADGGDGNTAFDGRSPGRQWQWCYYYSDGNTDDYRGLPDRTCCTLGGASETHVNPRLPSHLGLRPLSRGPAAVAGGGQRVGGGSGAARDLRRLSHCHPAHPVPPSVERAGGRAVAPVYTAQGQQGEQQQQLQQYQQPRVATCEEERQLRRQRRRQGLVEPPLSEPNGGRLDVLNALGAVDTAADDTPPHLAMIRNTSATLRFARQTGNARHAVSVRSANGAETSSASFTCPRPEFRFTTREDDRGVAGSRSEILSTGERDLSALARMIATGAFCSPVAAPSPPEATAAGAAYTAPGTSPGAAGAAAASVGQSARRRHAQQRHERRALPVLPHRRRLASTEASGSLSLGHATLPEGDLELEEIAACLSPRPTMPVAAAAAPVPRDRRRVTVPWRLGAAASISVDVGESVSGGDDGDDAGDALSTPPPFEPLYAAEDGSVFGDAGDVDAWAQGLQVLVSDSDESETARPARCRLPHPRRWLHERHEGPVALPGAVSVAGRGEGVRGVRGAGPEGGCPAAAGGGGAEDGQVDGSSGARDPSYRSDSSAGWWRLGQQRRRPGCEDVGGAAGLLLGQRRASGTGVSVGGDGSSDDENEDEDGSWREWWALPRGRRRASGGPEHGLGGVSHLGARQPAAVDNEQRGKCGGGSGCGGHDGSSVGTPQSNSTDVGEGHVDREVGKAACGDSSIRDGASAPQLLNNEDGGAGAGVPCADGDGGDDSDGDGDLVQQPLLGEEGSDDVASRNSGYGHDVDVDANGLTGTGSFGAEFDDHLQGLDDILADELYEHGYGGWDVAAGETTVDSDEGSDDVLPPLNRLHYSSTGANGNGSTEGAAVAGGGSVTAPAGGQRGFGSTTTTTITTTTITNNNGSWSLGGGATNTSSGLSIYRRMARERPRDRNGPNAAAGACGDEDDTYGGESDSSGGRSSPRSLPPLLSNSDTPRGGGSSSSMSTGSNHSDSTPSLVHSETSSDGEPSGQRRRRFAWVESQGNQSSQRWPQRPPAAAAAATVTATTGTRATPRPASVSDLQRTGRRGPSSSSPSSSSSRQTAAAISSTVQAREGISNTQSGAETSWAAAMEALLRALLDFRTVASGAGGGASGNSAESSAWSLGLEPVSGLRGQPTAATATATASFSGLLRPRTPAAFSGGGGSGGGGGATSQIVASLVRIPADMLINVPHGSVVSITIPAGGFRGAGAGGGGGGGGTASTSGSDRPGGDSSPSTTATTTAATTITSAGTTTTTAARILPIQLGGMSSFPLSWRRYLPPEDSDGSHPNDRPGLPGSYEEQDIPSWAVRFAPPRVTAAGAGRSELSDAPLRIADGGAGPGSAAAANLASGRGLQGPVSEHDGDAGGTGPANLAATSPGFPTLWEDFSFSFVNDDDGDGDGDTDNSHDDDDGDDDHHDDEEEEEEEEEEEDYNGEAEHGQDSDTESFPDSLPDLIPLDVLLGASGLAQQLPQPPPEPPAAGAASRGLAAVGELEAAGDQGSGGDREPAEGADGAFGGVAAGIERDGGAGPAGPAAGDGSSVAEQIHSATAHEPHEHGNSPGEGREGGPARQTVDAGAVPPNAAGSAAGPRGLNTVSRYAGPLMDGDDTDEGNVAAAPGGDPGEGGGGGELRTTGGTGVMAPAPAAAAAGPRPPGTVPARRNAVAYPRSVLLSMLEALRLAETAVGNAMQDNGARGVAGSGSGAGDAAAAATAATRAPGLVALGSPPPPPPPRPARHVAAAAALLRDGAFVAQLLNELPEIHAMGVFGLITQLVNAGAKPRVVSLQNGEADGRPDNLLLVDAFNVLYYLVSKIPDAIDWKSTEFHGQLYQETCRYFGGLQRSGLRCVLIADSATAPRHERLYTESTRHALTIGQVIPPTAELVMFQACRDLGLEIIRSVHSADDLLLAWAHRHRDAVFAVLSKDSDFLVLGVPKIVHPQDVIIDARCVCLHVWSTEDAWRAWHMAAAGPAGAYMPPLLRRAQVAAVLGNDMGMDLRHRLMRHRTAAFSGAGGGLRPGVVPPISPGAAARAVVHLPSNVKHLDVNFFRKRPISLREFSEDDLTQINDIVQAYLDQDRAARDGSILRDLTLTEAALPWLDPAVANRFMAAGPLPSFLAEISCRGLATMTLVDPFWQQLRVLRRAVAEALLDERAPGAAFEYEPSTNTLHPLTGGRAATVERSVVDWFQPKVHLPELPVVDAAAAAAKPSPQRQATLQQTVTYLREMEPELPASLAVVYSLMLHAVDPDPAAWDEQAVREVLVPGVPPRSGADAPPAMVAAAVEADEADAAAAAVGLRTTLIDVGSALNERDWNDIDDKEVVGQVRSGGGYKLLKEIQPWDQLAAVRGRSGAAAMGGNTLFALARRALEAGPRSSEWAAAQDLLDMVDEHLKGAERQPQRLRARPLHVILSTPTGSGKTFTAVMLHLHVLRDMERPVAGATGRGGAGKGGAAGAVDAVAAEGRTGHPQTILVYSVPTKQVLKRVGQECEAHGVVYWTAARDGDFFQVRRPYSIRTKRGGGSTGAGTMRQQLEENAKRGATNEDLGGGKPDVIIADIYATAALVQVASEAPHDAFYRSSNLVLYLDEPNMGIHLDKEVRQVVRQIMSFAPPTTILASATLPGWDDLPAWWKGSGATAATHAVITQEPYELPTCRLTVLDDVSGQLVPVSPLELFDDVGQLATTLERSPRARVLLLRYFTSEQANQLLGLEAGAPAAAANRSEAKASPDGKKAGAAAVANGSGGTAGAEEEGKEKKKKEKKEKKISKKGKEEEPDERGQEVQGEERKEQPQQQEEEEEQEQDEGWKMLDLDVRGLRSELLEPALRALSTQPDRFQELREAWRQPAVPAPGDMRDVLSKQGVTLVATMEPRKLALKLAGKSPADQERWAAEAHALRAKVREAAADKRAADKARERAAKRGDEEGGRAGVRDDGLSGAGRVALRPGLTVWADEADDVTDVDTLVMLSKGVAYTASKDVEPLVKRLYQQALLYVPERAGTRPPLHTLVVDYSAVYGTDCPAVDTIILCSDLAEHLSWEDHQQFMGRLRRDGTVIYPSMGLLRRAVLGGGRQQWAEREGGRQEQQRRQVEEVLDRHVAPTTEGAAADATKAATRELLRLVRPGSLSRADVASLVLMYALRDVVRVSAGSGATQLCAAALRRLKQWGPLKPLQLLEFLKLNRAAEQRRLVSALEELCMAPAGPDSTAALLPCAGRLLQLLAEEELVEEEGMAMWCEAAAAAALQGPAGMSGAAYRCCAAASSATEHSAAPGLPLPSCPLSLLSLFGWPPPVLLLAVLPPRVLGASVALPPAPLPPPALSPVVPSMLTVILHKRERRAPSFLRRQRNVRPPAWPRPIRMAPLHVTLHHHVRTNWKGDDVRLYQPFRDHFHLTCLMSTANPRLTDKMEAFYIAQYNCLGPDGYNVLRGPPSASPTFYTMTQKRAGTAHTPAAALQETAQLTLTMPRSGGHLDALTGTPVARATAVAGPKQTQTGMRLEE</sequence>
<feature type="region of interest" description="Disordered" evidence="1">
    <location>
        <begin position="2562"/>
        <end position="2630"/>
    </location>
</feature>
<dbReference type="InterPro" id="IPR027417">
    <property type="entry name" value="P-loop_NTPase"/>
</dbReference>
<feature type="compositionally biased region" description="Basic residues" evidence="1">
    <location>
        <begin position="5011"/>
        <end position="5023"/>
    </location>
</feature>
<accession>D8UD66</accession>
<feature type="region of interest" description="Disordered" evidence="1">
    <location>
        <begin position="1316"/>
        <end position="1446"/>
    </location>
</feature>
<feature type="compositionally biased region" description="Low complexity" evidence="1">
    <location>
        <begin position="3312"/>
        <end position="3322"/>
    </location>
</feature>